<protein>
    <submittedName>
        <fullName evidence="7">TetR/AcrR family transcriptional regulator</fullName>
    </submittedName>
</protein>
<organism evidence="7 8">
    <name type="scientific">Corallococcus terminator</name>
    <dbReference type="NCBI Taxonomy" id="2316733"/>
    <lineage>
        <taxon>Bacteria</taxon>
        <taxon>Pseudomonadati</taxon>
        <taxon>Myxococcota</taxon>
        <taxon>Myxococcia</taxon>
        <taxon>Myxococcales</taxon>
        <taxon>Cystobacterineae</taxon>
        <taxon>Myxococcaceae</taxon>
        <taxon>Corallococcus</taxon>
    </lineage>
</organism>
<dbReference type="InterPro" id="IPR050109">
    <property type="entry name" value="HTH-type_TetR-like_transc_reg"/>
</dbReference>
<feature type="DNA-binding region" description="H-T-H motif" evidence="4">
    <location>
        <begin position="49"/>
        <end position="68"/>
    </location>
</feature>
<evidence type="ECO:0000256" key="4">
    <source>
        <dbReference type="PROSITE-ProRule" id="PRU00335"/>
    </source>
</evidence>
<dbReference type="Proteomes" id="UP000268094">
    <property type="component" value="Unassembled WGS sequence"/>
</dbReference>
<accession>A0A3A8IVV0</accession>
<dbReference type="InterPro" id="IPR001647">
    <property type="entry name" value="HTH_TetR"/>
</dbReference>
<dbReference type="InterPro" id="IPR025996">
    <property type="entry name" value="MT1864/Rv1816-like_C"/>
</dbReference>
<dbReference type="OrthoDB" id="7056813at2"/>
<dbReference type="PANTHER" id="PTHR30055">
    <property type="entry name" value="HTH-TYPE TRANSCRIPTIONAL REGULATOR RUTR"/>
    <property type="match status" value="1"/>
</dbReference>
<evidence type="ECO:0000313" key="8">
    <source>
        <dbReference type="Proteomes" id="UP000268094"/>
    </source>
</evidence>
<keyword evidence="1" id="KW-0805">Transcription regulation</keyword>
<evidence type="ECO:0000256" key="3">
    <source>
        <dbReference type="ARBA" id="ARBA00023163"/>
    </source>
</evidence>
<evidence type="ECO:0000256" key="5">
    <source>
        <dbReference type="SAM" id="MobiDB-lite"/>
    </source>
</evidence>
<dbReference type="Pfam" id="PF13305">
    <property type="entry name" value="TetR_C_33"/>
    <property type="match status" value="1"/>
</dbReference>
<feature type="region of interest" description="Disordered" evidence="5">
    <location>
        <begin position="1"/>
        <end position="23"/>
    </location>
</feature>
<dbReference type="Pfam" id="PF00440">
    <property type="entry name" value="TetR_N"/>
    <property type="match status" value="1"/>
</dbReference>
<evidence type="ECO:0000256" key="2">
    <source>
        <dbReference type="ARBA" id="ARBA00023125"/>
    </source>
</evidence>
<keyword evidence="8" id="KW-1185">Reference proteome</keyword>
<dbReference type="InterPro" id="IPR036271">
    <property type="entry name" value="Tet_transcr_reg_TetR-rel_C_sf"/>
</dbReference>
<dbReference type="SUPFAM" id="SSF46689">
    <property type="entry name" value="Homeodomain-like"/>
    <property type="match status" value="1"/>
</dbReference>
<name>A0A3A8IVV0_9BACT</name>
<sequence>MATRSKRTLKETPKEPPAEKARYHHGDLRQALVDAAVALISEEGFGALTLREVARRAGVTHAAPYRHFTDKEALLEAVAIEGFRTMAREMRERMATAPQGPLDQLSAAGVAYVLFAVRHPPHFRVMFGPHFRHPLKPEGPPGEEDAFALLVRGIASGQAAGLLRAGDPRALTLTAWSLVHGLASLFVDRQLEEAVKGLEAAEALAIVQTRLLISGLANPGAGGNSDSR</sequence>
<keyword evidence="3" id="KW-0804">Transcription</keyword>
<dbReference type="Gene3D" id="1.10.357.10">
    <property type="entry name" value="Tetracycline Repressor, domain 2"/>
    <property type="match status" value="1"/>
</dbReference>
<evidence type="ECO:0000256" key="1">
    <source>
        <dbReference type="ARBA" id="ARBA00023015"/>
    </source>
</evidence>
<comment type="caution">
    <text evidence="7">The sequence shown here is derived from an EMBL/GenBank/DDBJ whole genome shotgun (WGS) entry which is preliminary data.</text>
</comment>
<keyword evidence="2 4" id="KW-0238">DNA-binding</keyword>
<dbReference type="SUPFAM" id="SSF48498">
    <property type="entry name" value="Tetracyclin repressor-like, C-terminal domain"/>
    <property type="match status" value="1"/>
</dbReference>
<dbReference type="EMBL" id="RAVZ01000108">
    <property type="protein sequence ID" value="RKG86788.1"/>
    <property type="molecule type" value="Genomic_DNA"/>
</dbReference>
<feature type="domain" description="HTH tetR-type" evidence="6">
    <location>
        <begin position="26"/>
        <end position="86"/>
    </location>
</feature>
<dbReference type="InterPro" id="IPR009057">
    <property type="entry name" value="Homeodomain-like_sf"/>
</dbReference>
<dbReference type="PRINTS" id="PR00455">
    <property type="entry name" value="HTHTETR"/>
</dbReference>
<dbReference type="GO" id="GO:0000976">
    <property type="term" value="F:transcription cis-regulatory region binding"/>
    <property type="evidence" value="ECO:0007669"/>
    <property type="project" value="TreeGrafter"/>
</dbReference>
<gene>
    <name evidence="7" type="ORF">D7V88_17310</name>
</gene>
<dbReference type="RefSeq" id="WP_120541746.1">
    <property type="nucleotide sequence ID" value="NZ_RAVZ01000108.1"/>
</dbReference>
<dbReference type="AlphaFoldDB" id="A0A3A8IVV0"/>
<dbReference type="PANTHER" id="PTHR30055:SF220">
    <property type="entry name" value="TETR-FAMILY REGULATORY PROTEIN"/>
    <property type="match status" value="1"/>
</dbReference>
<evidence type="ECO:0000313" key="7">
    <source>
        <dbReference type="EMBL" id="RKG86788.1"/>
    </source>
</evidence>
<dbReference type="GO" id="GO:0003700">
    <property type="term" value="F:DNA-binding transcription factor activity"/>
    <property type="evidence" value="ECO:0007669"/>
    <property type="project" value="TreeGrafter"/>
</dbReference>
<evidence type="ECO:0000259" key="6">
    <source>
        <dbReference type="PROSITE" id="PS50977"/>
    </source>
</evidence>
<proteinExistence type="predicted"/>
<feature type="compositionally biased region" description="Basic and acidic residues" evidence="5">
    <location>
        <begin position="8"/>
        <end position="23"/>
    </location>
</feature>
<reference evidence="8" key="1">
    <citation type="submission" date="2018-09" db="EMBL/GenBank/DDBJ databases">
        <authorList>
            <person name="Livingstone P.G."/>
            <person name="Whitworth D.E."/>
        </authorList>
    </citation>
    <scope>NUCLEOTIDE SEQUENCE [LARGE SCALE GENOMIC DNA]</scope>
    <source>
        <strain evidence="8">CA054A</strain>
    </source>
</reference>
<dbReference type="PROSITE" id="PS50977">
    <property type="entry name" value="HTH_TETR_2"/>
    <property type="match status" value="1"/>
</dbReference>